<name>A0A1F5SFA4_9BACT</name>
<comment type="caution">
    <text evidence="1">The sequence shown here is derived from an EMBL/GenBank/DDBJ whole genome shotgun (WGS) entry which is preliminary data.</text>
</comment>
<protein>
    <recommendedName>
        <fullName evidence="3">N-terminal domain-containing protein</fullName>
    </recommendedName>
</protein>
<gene>
    <name evidence="1" type="ORF">A2227_07225</name>
</gene>
<proteinExistence type="predicted"/>
<dbReference type="AlphaFoldDB" id="A0A1F5SFA4"/>
<organism evidence="1 2">
    <name type="scientific">Candidatus Falkowbacteria bacterium RIFOXYA2_FULL_47_19</name>
    <dbReference type="NCBI Taxonomy" id="1797994"/>
    <lineage>
        <taxon>Bacteria</taxon>
        <taxon>Candidatus Falkowiibacteriota</taxon>
    </lineage>
</organism>
<dbReference type="EMBL" id="MFGB01000023">
    <property type="protein sequence ID" value="OGF25113.1"/>
    <property type="molecule type" value="Genomic_DNA"/>
</dbReference>
<sequence length="96" mass="11241">MEKKITTNWTGSETTETLVRKQIKERWGSDEANRYDPKINCMTIRQWNKIGYRVKSGEKAIKSFVVIEKKDKNGEVVKKFPKTINLFFDVQVIATE</sequence>
<accession>A0A1F5SFA4</accession>
<evidence type="ECO:0008006" key="3">
    <source>
        <dbReference type="Google" id="ProtNLM"/>
    </source>
</evidence>
<evidence type="ECO:0000313" key="1">
    <source>
        <dbReference type="EMBL" id="OGF25113.1"/>
    </source>
</evidence>
<reference evidence="1 2" key="1">
    <citation type="journal article" date="2016" name="Nat. Commun.">
        <title>Thousands of microbial genomes shed light on interconnected biogeochemical processes in an aquifer system.</title>
        <authorList>
            <person name="Anantharaman K."/>
            <person name="Brown C.T."/>
            <person name="Hug L.A."/>
            <person name="Sharon I."/>
            <person name="Castelle C.J."/>
            <person name="Probst A.J."/>
            <person name="Thomas B.C."/>
            <person name="Singh A."/>
            <person name="Wilkins M.J."/>
            <person name="Karaoz U."/>
            <person name="Brodie E.L."/>
            <person name="Williams K.H."/>
            <person name="Hubbard S.S."/>
            <person name="Banfield J.F."/>
        </authorList>
    </citation>
    <scope>NUCLEOTIDE SEQUENCE [LARGE SCALE GENOMIC DNA]</scope>
</reference>
<evidence type="ECO:0000313" key="2">
    <source>
        <dbReference type="Proteomes" id="UP000178367"/>
    </source>
</evidence>
<dbReference type="Proteomes" id="UP000178367">
    <property type="component" value="Unassembled WGS sequence"/>
</dbReference>